<dbReference type="RefSeq" id="WP_083562353.1">
    <property type="nucleotide sequence ID" value="NZ_AQQV01000003.1"/>
</dbReference>
<protein>
    <submittedName>
        <fullName evidence="2">Sterol-binding domain-containing protein</fullName>
    </submittedName>
</protein>
<dbReference type="SUPFAM" id="SSF55718">
    <property type="entry name" value="SCP-like"/>
    <property type="match status" value="1"/>
</dbReference>
<accession>A0A1Y1SDC8</accession>
<evidence type="ECO:0000313" key="3">
    <source>
        <dbReference type="Proteomes" id="UP000192342"/>
    </source>
</evidence>
<dbReference type="PANTHER" id="PTHR10094:SF25">
    <property type="entry name" value="SCP2 STEROL-BINDING DOMAIN-CONTAINING PROTEIN 1"/>
    <property type="match status" value="1"/>
</dbReference>
<dbReference type="Proteomes" id="UP000192342">
    <property type="component" value="Unassembled WGS sequence"/>
</dbReference>
<keyword evidence="3" id="KW-1185">Reference proteome</keyword>
<gene>
    <name evidence="2" type="ORF">ATO7_12893</name>
</gene>
<dbReference type="OrthoDB" id="9809312at2"/>
<feature type="domain" description="SCP2" evidence="1">
    <location>
        <begin position="12"/>
        <end position="99"/>
    </location>
</feature>
<evidence type="ECO:0000259" key="1">
    <source>
        <dbReference type="Pfam" id="PF02036"/>
    </source>
</evidence>
<name>A0A1Y1SDC8_9GAMM</name>
<comment type="caution">
    <text evidence="2">The sequence shown here is derived from an EMBL/GenBank/DDBJ whole genome shotgun (WGS) entry which is preliminary data.</text>
</comment>
<dbReference type="Gene3D" id="3.30.1050.10">
    <property type="entry name" value="SCP2 sterol-binding domain"/>
    <property type="match status" value="1"/>
</dbReference>
<dbReference type="InterPro" id="IPR003033">
    <property type="entry name" value="SCP2_sterol-bd_dom"/>
</dbReference>
<dbReference type="InterPro" id="IPR036527">
    <property type="entry name" value="SCP2_sterol-bd_dom_sf"/>
</dbReference>
<dbReference type="STRING" id="1317117.ATO7_12893"/>
<dbReference type="PANTHER" id="PTHR10094">
    <property type="entry name" value="STEROL CARRIER PROTEIN 2 SCP-2 FAMILY PROTEIN"/>
    <property type="match status" value="1"/>
</dbReference>
<dbReference type="EMBL" id="AQQV01000003">
    <property type="protein sequence ID" value="ORE86194.1"/>
    <property type="molecule type" value="Genomic_DNA"/>
</dbReference>
<dbReference type="GO" id="GO:0005829">
    <property type="term" value="C:cytosol"/>
    <property type="evidence" value="ECO:0007669"/>
    <property type="project" value="TreeGrafter"/>
</dbReference>
<dbReference type="AlphaFoldDB" id="A0A1Y1SDC8"/>
<proteinExistence type="predicted"/>
<dbReference type="Pfam" id="PF02036">
    <property type="entry name" value="SCP2"/>
    <property type="match status" value="1"/>
</dbReference>
<reference evidence="2 3" key="1">
    <citation type="submission" date="2013-04" db="EMBL/GenBank/DDBJ databases">
        <title>Oceanococcus atlanticus 22II-S10r2 Genome Sequencing.</title>
        <authorList>
            <person name="Lai Q."/>
            <person name="Li G."/>
            <person name="Shao Z."/>
        </authorList>
    </citation>
    <scope>NUCLEOTIDE SEQUENCE [LARGE SCALE GENOMIC DNA]</scope>
    <source>
        <strain evidence="2 3">22II-S10r2</strain>
    </source>
</reference>
<sequence>MTLDDIFGAMPSKLNADAAAGVDAVIQFNCSTPRTVTIKNGECTVVEGSVDEYTVAVTMEDEDLVAMLTGELDGMTAFMTGKIQLDGDMMFAQQLGALFPQ</sequence>
<organism evidence="2 3">
    <name type="scientific">Oceanococcus atlanticus</name>
    <dbReference type="NCBI Taxonomy" id="1317117"/>
    <lineage>
        <taxon>Bacteria</taxon>
        <taxon>Pseudomonadati</taxon>
        <taxon>Pseudomonadota</taxon>
        <taxon>Gammaproteobacteria</taxon>
        <taxon>Chromatiales</taxon>
        <taxon>Oceanococcaceae</taxon>
        <taxon>Oceanococcus</taxon>
    </lineage>
</organism>
<evidence type="ECO:0000313" key="2">
    <source>
        <dbReference type="EMBL" id="ORE86194.1"/>
    </source>
</evidence>